<keyword evidence="1" id="KW-1133">Transmembrane helix</keyword>
<reference evidence="2" key="2">
    <citation type="submission" date="2020-09" db="EMBL/GenBank/DDBJ databases">
        <title>Reference genome assembly for Australian Ascochyta lentis isolate Al4.</title>
        <authorList>
            <person name="Lee R.C."/>
            <person name="Farfan-Caceres L.M."/>
            <person name="Debler J.W."/>
            <person name="Williams A.H."/>
            <person name="Henares B.M."/>
        </authorList>
    </citation>
    <scope>NUCLEOTIDE SEQUENCE</scope>
    <source>
        <strain evidence="2">Al4</strain>
    </source>
</reference>
<gene>
    <name evidence="2" type="ORF">EKO04_003121</name>
</gene>
<name>A0A8H7JBM5_9PLEO</name>
<keyword evidence="1" id="KW-0812">Transmembrane</keyword>
<keyword evidence="1" id="KW-0472">Membrane</keyword>
<dbReference type="Proteomes" id="UP000651452">
    <property type="component" value="Unassembled WGS sequence"/>
</dbReference>
<keyword evidence="3" id="KW-1185">Reference proteome</keyword>
<evidence type="ECO:0000313" key="2">
    <source>
        <dbReference type="EMBL" id="KAF9699213.1"/>
    </source>
</evidence>
<feature type="transmembrane region" description="Helical" evidence="1">
    <location>
        <begin position="175"/>
        <end position="198"/>
    </location>
</feature>
<dbReference type="AlphaFoldDB" id="A0A8H7JBM5"/>
<sequence length="739" mass="80883">MEYEKDLAISSTSMPSNIHGKANEYVRHSEVPPESDVRLTPPGQRSFVEKIGLYNIVVLIIGAVAICLAMAFLALLWSGSESARHGLPTPALWFAIIQKPNWATRVVTVGSVLVRLATAAQMGILAALMAAWTLETTGASAEHLPLLSIIRTVNNGPQSHIWNVFHSLRTGAKRFYSAIIILAILDALALQFTSTLLVTDFGPAVIVPGALNQTVAYGLLSQYDSDLDGNSGKVQAWTGVDLNQAAPPTYPRFAEFTGKNSSHIGMDYVDTGEILRAFLPLGLPDTRAVLREFKGPATAVDSRVRCARPSMSITNVTFLVQSGTNEPYEIILLGNITMEGAVPGITVNVTESSGSFMATAMARIYANTSDWRLSYSLVNVGDLSTPTSPLDPSADGLVSFLLLNITGNDWASVLESINYETGVVGPYSWTQESSGVWSDLRTSNETIDIGISATVCFVSMASTDLWIHANSERDFAEPRNMSWVRKLWKYETGNVRRMLGATQEPLSLNDRGILDFKQPANWTESILNTTSQDFITASILDGLRKLENPDMKMYYPDYDESRVYPQTAVLTPYSPYNSINRAHTALFQDVIQTTENPALAFQAMFTTISSMAYYNALPLFFMDQNATVASSKSFTIPVQWTGFAVVVALLFVHAILVITAVVLFLCKTDHSLLGNAWQAVAQVSSSDTMDTMHHATNMTDLEVKRLLRMNNGEDDEVVLKTGVDSGRSQAVYRRGGRDN</sequence>
<protein>
    <submittedName>
        <fullName evidence="2">Uncharacterized protein</fullName>
    </submittedName>
</protein>
<reference evidence="2" key="1">
    <citation type="submission" date="2018-12" db="EMBL/GenBank/DDBJ databases">
        <authorList>
            <person name="Syme R.A."/>
            <person name="Farfan-Caceres L."/>
            <person name="Lichtenzveig J."/>
        </authorList>
    </citation>
    <scope>NUCLEOTIDE SEQUENCE</scope>
    <source>
        <strain evidence="2">Al4</strain>
    </source>
</reference>
<accession>A0A8H7JBM5</accession>
<feature type="transmembrane region" description="Helical" evidence="1">
    <location>
        <begin position="640"/>
        <end position="665"/>
    </location>
</feature>
<organism evidence="2 3">
    <name type="scientific">Ascochyta lentis</name>
    <dbReference type="NCBI Taxonomy" id="205686"/>
    <lineage>
        <taxon>Eukaryota</taxon>
        <taxon>Fungi</taxon>
        <taxon>Dikarya</taxon>
        <taxon>Ascomycota</taxon>
        <taxon>Pezizomycotina</taxon>
        <taxon>Dothideomycetes</taxon>
        <taxon>Pleosporomycetidae</taxon>
        <taxon>Pleosporales</taxon>
        <taxon>Pleosporineae</taxon>
        <taxon>Didymellaceae</taxon>
        <taxon>Ascochyta</taxon>
    </lineage>
</organism>
<feature type="transmembrane region" description="Helical" evidence="1">
    <location>
        <begin position="112"/>
        <end position="134"/>
    </location>
</feature>
<feature type="transmembrane region" description="Helical" evidence="1">
    <location>
        <begin position="53"/>
        <end position="77"/>
    </location>
</feature>
<dbReference type="OrthoDB" id="5428040at2759"/>
<comment type="caution">
    <text evidence="2">The sequence shown here is derived from an EMBL/GenBank/DDBJ whole genome shotgun (WGS) entry which is preliminary data.</text>
</comment>
<evidence type="ECO:0000256" key="1">
    <source>
        <dbReference type="SAM" id="Phobius"/>
    </source>
</evidence>
<proteinExistence type="predicted"/>
<evidence type="ECO:0000313" key="3">
    <source>
        <dbReference type="Proteomes" id="UP000651452"/>
    </source>
</evidence>
<dbReference type="EMBL" id="RZGK01000005">
    <property type="protein sequence ID" value="KAF9699213.1"/>
    <property type="molecule type" value="Genomic_DNA"/>
</dbReference>